<comment type="caution">
    <text evidence="7">The sequence shown here is derived from an EMBL/GenBank/DDBJ whole genome shotgun (WGS) entry which is preliminary data.</text>
</comment>
<dbReference type="AlphaFoldDB" id="A0A538TEK0"/>
<reference evidence="7 8" key="1">
    <citation type="journal article" date="2019" name="Nat. Microbiol.">
        <title>Mediterranean grassland soil C-N compound turnover is dependent on rainfall and depth, and is mediated by genomically divergent microorganisms.</title>
        <authorList>
            <person name="Diamond S."/>
            <person name="Andeer P.F."/>
            <person name="Li Z."/>
            <person name="Crits-Christoph A."/>
            <person name="Burstein D."/>
            <person name="Anantharaman K."/>
            <person name="Lane K.R."/>
            <person name="Thomas B.C."/>
            <person name="Pan C."/>
            <person name="Northen T.R."/>
            <person name="Banfield J.F."/>
        </authorList>
    </citation>
    <scope>NUCLEOTIDE SEQUENCE [LARGE SCALE GENOMIC DNA]</scope>
    <source>
        <strain evidence="7">WS_7</strain>
    </source>
</reference>
<evidence type="ECO:0000256" key="5">
    <source>
        <dbReference type="SAM" id="SignalP"/>
    </source>
</evidence>
<keyword evidence="2 4" id="KW-0479">Metal-binding</keyword>
<sequence>MKRIASAALLLVLASTLVAVAAQQQPAYTSIQGTVHALQPKTGSFDVVTGVGMSLRIVHLVAPPAGEAAVPLSARPAPATSVLLLVALVASGCAKPVHPGDPISGLTAEQRDRFRRGRAVFDSVFTPETGLGPLFNSAACGECHEDPVSGGSGEEVEVHATAFHADGNCDPLADQGGPVIQQDATPALKAALGLDKEPLPKDATGRGLRTSLAIFGRGLLDAVPDSDIVSYADPDDRNHDGISGRVNRFVDGRIGRFGRKAFVPTLSEFNAGAFVIEQGITNPAVPTEESIGGGPIPAGVDPAPDPEINQEALDLTTDFVRFLAPPSPLRQTGAAGKGRHLFDQIGCASCHLPTLRTGKNSIRALDRKQFFAYTDLLVHDMGPDLADICLGLATPPEFRTEPLVGVRLAHHFLHDGRAATLDQAIELHGGEGSGARDRFKALTPKERDAVIAFLKTL</sequence>
<keyword evidence="3 4" id="KW-0408">Iron</keyword>
<feature type="chain" id="PRO_5022034533" description="Cytochrome c domain-containing protein" evidence="5">
    <location>
        <begin position="22"/>
        <end position="457"/>
    </location>
</feature>
<keyword evidence="5" id="KW-0732">Signal</keyword>
<evidence type="ECO:0000256" key="3">
    <source>
        <dbReference type="ARBA" id="ARBA00023004"/>
    </source>
</evidence>
<keyword evidence="1 4" id="KW-0349">Heme</keyword>
<feature type="signal peptide" evidence="5">
    <location>
        <begin position="1"/>
        <end position="21"/>
    </location>
</feature>
<evidence type="ECO:0000313" key="7">
    <source>
        <dbReference type="EMBL" id="TMQ61994.1"/>
    </source>
</evidence>
<dbReference type="Pfam" id="PF06537">
    <property type="entry name" value="DHOR"/>
    <property type="match status" value="1"/>
</dbReference>
<dbReference type="InterPro" id="IPR036909">
    <property type="entry name" value="Cyt_c-like_dom_sf"/>
</dbReference>
<protein>
    <recommendedName>
        <fullName evidence="6">Cytochrome c domain-containing protein</fullName>
    </recommendedName>
</protein>
<dbReference type="InterPro" id="IPR009056">
    <property type="entry name" value="Cyt_c-like_dom"/>
</dbReference>
<organism evidence="7 8">
    <name type="scientific">Eiseniibacteriota bacterium</name>
    <dbReference type="NCBI Taxonomy" id="2212470"/>
    <lineage>
        <taxon>Bacteria</taxon>
        <taxon>Candidatus Eiseniibacteriota</taxon>
    </lineage>
</organism>
<dbReference type="GO" id="GO:0004130">
    <property type="term" value="F:cytochrome-c peroxidase activity"/>
    <property type="evidence" value="ECO:0007669"/>
    <property type="project" value="TreeGrafter"/>
</dbReference>
<evidence type="ECO:0000256" key="1">
    <source>
        <dbReference type="ARBA" id="ARBA00022617"/>
    </source>
</evidence>
<gene>
    <name evidence="7" type="ORF">E6K77_08685</name>
</gene>
<dbReference type="PANTHER" id="PTHR30600:SF4">
    <property type="entry name" value="CYTOCHROME C DOMAIN-CONTAINING PROTEIN"/>
    <property type="match status" value="1"/>
</dbReference>
<dbReference type="PROSITE" id="PS51007">
    <property type="entry name" value="CYTC"/>
    <property type="match status" value="1"/>
</dbReference>
<dbReference type="GO" id="GO:0020037">
    <property type="term" value="F:heme binding"/>
    <property type="evidence" value="ECO:0007669"/>
    <property type="project" value="InterPro"/>
</dbReference>
<dbReference type="SUPFAM" id="SSF46626">
    <property type="entry name" value="Cytochrome c"/>
    <property type="match status" value="1"/>
</dbReference>
<dbReference type="InterPro" id="IPR051395">
    <property type="entry name" value="Cytochrome_c_Peroxidase/MauG"/>
</dbReference>
<name>A0A538TEK0_UNCEI</name>
<evidence type="ECO:0000259" key="6">
    <source>
        <dbReference type="PROSITE" id="PS51007"/>
    </source>
</evidence>
<feature type="domain" description="Cytochrome c" evidence="6">
    <location>
        <begin position="333"/>
        <end position="457"/>
    </location>
</feature>
<dbReference type="GO" id="GO:0009055">
    <property type="term" value="F:electron transfer activity"/>
    <property type="evidence" value="ECO:0007669"/>
    <property type="project" value="InterPro"/>
</dbReference>
<dbReference type="Gene3D" id="1.10.760.10">
    <property type="entry name" value="Cytochrome c-like domain"/>
    <property type="match status" value="1"/>
</dbReference>
<dbReference type="EMBL" id="VBOX01000087">
    <property type="protein sequence ID" value="TMQ61994.1"/>
    <property type="molecule type" value="Genomic_DNA"/>
</dbReference>
<dbReference type="GO" id="GO:0046872">
    <property type="term" value="F:metal ion binding"/>
    <property type="evidence" value="ECO:0007669"/>
    <property type="project" value="UniProtKB-KW"/>
</dbReference>
<evidence type="ECO:0000256" key="2">
    <source>
        <dbReference type="ARBA" id="ARBA00022723"/>
    </source>
</evidence>
<proteinExistence type="predicted"/>
<evidence type="ECO:0000313" key="8">
    <source>
        <dbReference type="Proteomes" id="UP000317366"/>
    </source>
</evidence>
<dbReference type="InterPro" id="IPR010538">
    <property type="entry name" value="DHOR"/>
</dbReference>
<dbReference type="PANTHER" id="PTHR30600">
    <property type="entry name" value="CYTOCHROME C PEROXIDASE-RELATED"/>
    <property type="match status" value="1"/>
</dbReference>
<accession>A0A538TEK0</accession>
<dbReference type="Proteomes" id="UP000317366">
    <property type="component" value="Unassembled WGS sequence"/>
</dbReference>
<evidence type="ECO:0000256" key="4">
    <source>
        <dbReference type="PROSITE-ProRule" id="PRU00433"/>
    </source>
</evidence>